<feature type="signal peptide" evidence="1">
    <location>
        <begin position="1"/>
        <end position="26"/>
    </location>
</feature>
<dbReference type="GO" id="GO:0005975">
    <property type="term" value="P:carbohydrate metabolic process"/>
    <property type="evidence" value="ECO:0007669"/>
    <property type="project" value="UniProtKB-ARBA"/>
</dbReference>
<evidence type="ECO:0000259" key="2">
    <source>
        <dbReference type="Pfam" id="PF16640"/>
    </source>
</evidence>
<reference evidence="3 4" key="1">
    <citation type="submission" date="2016-10" db="EMBL/GenBank/DDBJ databases">
        <authorList>
            <person name="de Groot N.N."/>
        </authorList>
    </citation>
    <scope>NUCLEOTIDE SEQUENCE [LARGE SCALE GENOMIC DNA]</scope>
    <source>
        <strain evidence="3 4">CGMCC 1.11156</strain>
    </source>
</reference>
<organism evidence="3 4">
    <name type="scientific">Nocardioides psychrotolerans</name>
    <dbReference type="NCBI Taxonomy" id="1005945"/>
    <lineage>
        <taxon>Bacteria</taxon>
        <taxon>Bacillati</taxon>
        <taxon>Actinomycetota</taxon>
        <taxon>Actinomycetes</taxon>
        <taxon>Propionibacteriales</taxon>
        <taxon>Nocardioidaceae</taxon>
        <taxon>Nocardioides</taxon>
    </lineage>
</organism>
<dbReference type="InterPro" id="IPR032109">
    <property type="entry name" value="Big_3_5"/>
</dbReference>
<dbReference type="OrthoDB" id="5485729at2"/>
<evidence type="ECO:0000313" key="3">
    <source>
        <dbReference type="EMBL" id="SFH89745.1"/>
    </source>
</evidence>
<dbReference type="Proteomes" id="UP000198649">
    <property type="component" value="Unassembled WGS sequence"/>
</dbReference>
<protein>
    <submittedName>
        <fullName evidence="3">Ig-like domain (Group 3)</fullName>
    </submittedName>
</protein>
<accession>A0A1I3DSN6</accession>
<dbReference type="RefSeq" id="WP_091110848.1">
    <property type="nucleotide sequence ID" value="NZ_BKAF01000020.1"/>
</dbReference>
<name>A0A1I3DSN6_9ACTN</name>
<proteinExistence type="predicted"/>
<dbReference type="Gene3D" id="2.60.40.10">
    <property type="entry name" value="Immunoglobulins"/>
    <property type="match status" value="1"/>
</dbReference>
<evidence type="ECO:0000256" key="1">
    <source>
        <dbReference type="SAM" id="SignalP"/>
    </source>
</evidence>
<keyword evidence="1" id="KW-0732">Signal</keyword>
<feature type="domain" description="Bacterial Ig-like" evidence="2">
    <location>
        <begin position="536"/>
        <end position="616"/>
    </location>
</feature>
<evidence type="ECO:0000313" key="4">
    <source>
        <dbReference type="Proteomes" id="UP000198649"/>
    </source>
</evidence>
<gene>
    <name evidence="3" type="ORF">SAMN05216561_10369</name>
</gene>
<keyword evidence="4" id="KW-1185">Reference proteome</keyword>
<dbReference type="EMBL" id="FOQG01000003">
    <property type="protein sequence ID" value="SFH89745.1"/>
    <property type="molecule type" value="Genomic_DNA"/>
</dbReference>
<feature type="chain" id="PRO_5011647184" evidence="1">
    <location>
        <begin position="27"/>
        <end position="621"/>
    </location>
</feature>
<dbReference type="AlphaFoldDB" id="A0A1I3DSN6"/>
<dbReference type="STRING" id="1005945.SAMN05216561_10369"/>
<dbReference type="InterPro" id="IPR013783">
    <property type="entry name" value="Ig-like_fold"/>
</dbReference>
<sequence length="621" mass="61896">MHRLKRGLGAAVATSVIASGAGIATAATAQAAAPRPTQEQKVLLELLALQPPVLNGAGGVGSVLTLTNPVWSLIGVTNSFQWLRDGAAIPGATSPTYTPVVADAGHDLSAQVTGSFLGLLPVSTLTNALPIPLPGGGGGTPAPLALVADVLPVLSGVPGVSSLLTLTGPVWSLPGVSNSNQWMSNGIPIVGATGSSYTPTAGDAGSQITALVTGSLFGVLPVAVLTNALDIPLPSGGGGGTPEPGDLLALLAIPTLTGLPVVGEVIALTPIEWNLLDVTTTVQWLSNGIPIPGATGLSFSPGADLAGTELSALITGTLAGLPVVSAITSALGIAPADPGAITAAAAPTVSGAEKVGTVLTGTDPEWSVKEGVTTTYQWLRNSVAIPGAVQKTYLLVGEDFGKQISLRATGTKTGSTTGTASSRPVLAKLGDALTASTTPSISGNAAPGNLMTVQPGTWAGTPTPTFGYQWYANGAPISGANASTYIVKPAEAGRNLAVLVTANRVGYAPGSAATAPVAVAKVASRTKLALPKKRIAQGKAGLLKITLAATGLKVAGKVTVFDGKRKLKTYTVRSADNGTRTVTLPRLKPGKHALTAAFGGNAATKASRSAKVVLTVLKRKR</sequence>
<dbReference type="Pfam" id="PF16640">
    <property type="entry name" value="Big_3_5"/>
    <property type="match status" value="1"/>
</dbReference>
<dbReference type="Gene3D" id="2.60.40.2700">
    <property type="match status" value="5"/>
</dbReference>